<dbReference type="GO" id="GO:0005737">
    <property type="term" value="C:cytoplasm"/>
    <property type="evidence" value="ECO:0007669"/>
    <property type="project" value="InterPro"/>
</dbReference>
<feature type="domain" description="Aminoacyl-transfer RNA synthetases class-II family profile" evidence="3">
    <location>
        <begin position="33"/>
        <end position="209"/>
    </location>
</feature>
<dbReference type="PANTHER" id="PTHR43707:SF1">
    <property type="entry name" value="HISTIDINE--TRNA LIGASE, MITOCHONDRIAL-RELATED"/>
    <property type="match status" value="1"/>
</dbReference>
<dbReference type="CDD" id="cd00773">
    <property type="entry name" value="HisRS-like_core"/>
    <property type="match status" value="1"/>
</dbReference>
<dbReference type="AlphaFoldDB" id="A0A3N2DDU5"/>
<dbReference type="InterPro" id="IPR004516">
    <property type="entry name" value="HisRS/HisZ"/>
</dbReference>
<name>A0A3N2DDU5_9GAMM</name>
<keyword evidence="4" id="KW-0030">Aminoacyl-tRNA synthetase</keyword>
<dbReference type="PANTHER" id="PTHR43707">
    <property type="entry name" value="HISTIDYL-TRNA SYNTHETASE"/>
    <property type="match status" value="1"/>
</dbReference>
<dbReference type="GO" id="GO:0006427">
    <property type="term" value="P:histidyl-tRNA aminoacylation"/>
    <property type="evidence" value="ECO:0007669"/>
    <property type="project" value="TreeGrafter"/>
</dbReference>
<dbReference type="Gene3D" id="3.30.930.10">
    <property type="entry name" value="Bira Bifunctional Protein, Domain 2"/>
    <property type="match status" value="1"/>
</dbReference>
<dbReference type="PROSITE" id="PS50862">
    <property type="entry name" value="AA_TRNA_LIGASE_II"/>
    <property type="match status" value="1"/>
</dbReference>
<reference evidence="4 5" key="1">
    <citation type="submission" date="2018-11" db="EMBL/GenBank/DDBJ databases">
        <title>Genomic Encyclopedia of Type Strains, Phase IV (KMG-IV): sequencing the most valuable type-strain genomes for metagenomic binning, comparative biology and taxonomic classification.</title>
        <authorList>
            <person name="Goeker M."/>
        </authorList>
    </citation>
    <scope>NUCLEOTIDE SEQUENCE [LARGE SCALE GENOMIC DNA]</scope>
    <source>
        <strain evidence="4 5">DSM 100316</strain>
    </source>
</reference>
<accession>A0A3N2DDU5</accession>
<dbReference type="SUPFAM" id="SSF55681">
    <property type="entry name" value="Class II aaRS and biotin synthetases"/>
    <property type="match status" value="1"/>
</dbReference>
<evidence type="ECO:0000256" key="2">
    <source>
        <dbReference type="ARBA" id="ARBA00017399"/>
    </source>
</evidence>
<proteinExistence type="predicted"/>
<dbReference type="Pfam" id="PF13393">
    <property type="entry name" value="tRNA-synt_His"/>
    <property type="match status" value="1"/>
</dbReference>
<dbReference type="EMBL" id="RKHR01000008">
    <property type="protein sequence ID" value="ROR97970.1"/>
    <property type="molecule type" value="Genomic_DNA"/>
</dbReference>
<gene>
    <name evidence="4" type="ORF">EDC56_3639</name>
</gene>
<dbReference type="InterPro" id="IPR006195">
    <property type="entry name" value="aa-tRNA-synth_II"/>
</dbReference>
<dbReference type="InterPro" id="IPR045864">
    <property type="entry name" value="aa-tRNA-synth_II/BPL/LPL"/>
</dbReference>
<dbReference type="Proteomes" id="UP000275394">
    <property type="component" value="Unassembled WGS sequence"/>
</dbReference>
<dbReference type="RefSeq" id="WP_123713964.1">
    <property type="nucleotide sequence ID" value="NZ_RKHR01000008.1"/>
</dbReference>
<dbReference type="GO" id="GO:0004821">
    <property type="term" value="F:histidine-tRNA ligase activity"/>
    <property type="evidence" value="ECO:0007669"/>
    <property type="project" value="TreeGrafter"/>
</dbReference>
<protein>
    <recommendedName>
        <fullName evidence="2">Histidine--tRNA ligase</fullName>
    </recommendedName>
</protein>
<evidence type="ECO:0000259" key="3">
    <source>
        <dbReference type="PROSITE" id="PS50862"/>
    </source>
</evidence>
<comment type="caution">
    <text evidence="4">The sequence shown here is derived from an EMBL/GenBank/DDBJ whole genome shotgun (WGS) entry which is preliminary data.</text>
</comment>
<sequence>MKYKIDSQVRGVRIISGDEAKERRSVLNQLINLAEAAGCQEIILPSLEPAKIYADKAGTEVLDQMYVLKDKKSRELCLRPEGTATVQLLADKHLSRNKDVKFWYFERCWRYEKPQEGRYREFFQFGVEVINPSSDKVKEELIALAEAMVRVKTSEFDTVASVKRGLQYYTEDGFEISANKLGSQKQIVGGGAYRQGIGFGIGFDRLMLC</sequence>
<keyword evidence="4" id="KW-0436">Ligase</keyword>
<evidence type="ECO:0000256" key="1">
    <source>
        <dbReference type="ARBA" id="ARBA00011738"/>
    </source>
</evidence>
<evidence type="ECO:0000313" key="4">
    <source>
        <dbReference type="EMBL" id="ROR97970.1"/>
    </source>
</evidence>
<dbReference type="InterPro" id="IPR041715">
    <property type="entry name" value="HisRS-like_core"/>
</dbReference>
<evidence type="ECO:0000313" key="5">
    <source>
        <dbReference type="Proteomes" id="UP000275394"/>
    </source>
</evidence>
<comment type="subunit">
    <text evidence="1">Homodimer.</text>
</comment>
<dbReference type="OrthoDB" id="9800814at2"/>
<organism evidence="4 5">
    <name type="scientific">Sinobacterium caligoides</name>
    <dbReference type="NCBI Taxonomy" id="933926"/>
    <lineage>
        <taxon>Bacteria</taxon>
        <taxon>Pseudomonadati</taxon>
        <taxon>Pseudomonadota</taxon>
        <taxon>Gammaproteobacteria</taxon>
        <taxon>Cellvibrionales</taxon>
        <taxon>Spongiibacteraceae</taxon>
        <taxon>Sinobacterium</taxon>
    </lineage>
</organism>
<keyword evidence="5" id="KW-1185">Reference proteome</keyword>